<dbReference type="OrthoDB" id="5166556at2"/>
<dbReference type="Pfam" id="PF13650">
    <property type="entry name" value="Asp_protease_2"/>
    <property type="match status" value="1"/>
</dbReference>
<gene>
    <name evidence="3" type="ORF">SAMN04488029_2196</name>
</gene>
<evidence type="ECO:0000313" key="4">
    <source>
        <dbReference type="Proteomes" id="UP000192472"/>
    </source>
</evidence>
<evidence type="ECO:0000256" key="1">
    <source>
        <dbReference type="SAM" id="SignalP"/>
    </source>
</evidence>
<keyword evidence="3" id="KW-0378">Hydrolase</keyword>
<keyword evidence="4" id="KW-1185">Reference proteome</keyword>
<dbReference type="SUPFAM" id="SSF50630">
    <property type="entry name" value="Acid proteases"/>
    <property type="match status" value="1"/>
</dbReference>
<keyword evidence="3" id="KW-0645">Protease</keyword>
<protein>
    <submittedName>
        <fullName evidence="3">Aspartyl protease</fullName>
    </submittedName>
</protein>
<dbReference type="Proteomes" id="UP000192472">
    <property type="component" value="Unassembled WGS sequence"/>
</dbReference>
<dbReference type="InterPro" id="IPR001478">
    <property type="entry name" value="PDZ"/>
</dbReference>
<organism evidence="3 4">
    <name type="scientific">Reichenbachiella faecimaris</name>
    <dbReference type="NCBI Taxonomy" id="692418"/>
    <lineage>
        <taxon>Bacteria</taxon>
        <taxon>Pseudomonadati</taxon>
        <taxon>Bacteroidota</taxon>
        <taxon>Cytophagia</taxon>
        <taxon>Cytophagales</taxon>
        <taxon>Reichenbachiellaceae</taxon>
        <taxon>Reichenbachiella</taxon>
    </lineage>
</organism>
<name>A0A1W2GEZ1_REIFA</name>
<evidence type="ECO:0000259" key="2">
    <source>
        <dbReference type="PROSITE" id="PS50106"/>
    </source>
</evidence>
<dbReference type="Gene3D" id="2.30.42.10">
    <property type="match status" value="1"/>
</dbReference>
<proteinExistence type="predicted"/>
<accession>A0A1W2GEZ1</accession>
<dbReference type="AlphaFoldDB" id="A0A1W2GEZ1"/>
<dbReference type="STRING" id="692418.SAMN04488029_2196"/>
<dbReference type="Gene3D" id="2.40.70.10">
    <property type="entry name" value="Acid Proteases"/>
    <property type="match status" value="2"/>
</dbReference>
<feature type="signal peptide" evidence="1">
    <location>
        <begin position="1"/>
        <end position="18"/>
    </location>
</feature>
<dbReference type="EMBL" id="FWYF01000002">
    <property type="protein sequence ID" value="SMD34826.1"/>
    <property type="molecule type" value="Genomic_DNA"/>
</dbReference>
<dbReference type="RefSeq" id="WP_084372860.1">
    <property type="nucleotide sequence ID" value="NZ_FWYF01000002.1"/>
</dbReference>
<dbReference type="GO" id="GO:0006508">
    <property type="term" value="P:proteolysis"/>
    <property type="evidence" value="ECO:0007669"/>
    <property type="project" value="UniProtKB-KW"/>
</dbReference>
<dbReference type="CDD" id="cd05483">
    <property type="entry name" value="retropepsin_like_bacteria"/>
    <property type="match status" value="1"/>
</dbReference>
<sequence>MKKIALVIACLSSSFAFAQTPTKSIPFELFGDHIIIQLSVDGSEPLDFIFDSGDGITVIDEEIAEQLHLVKEKVVLNQGTVTGALIKHNKLEIGDYLLEKNIKVYSTDLDHLEISLGRDFDGIIGYDLLHHHAVRIDYDNMKFEIYEHGQHPKKGEPIPFKLNTAIPTIEGNVVLNNGEPHPGTFFVMTGAGTTLDFNSPYAKKYDVIHKTGEHYFYYVKSISQDETKHYEGMVKSFTFGKQKLDDLPIGISQAKSGTQAHEKVSGILGNKILSRYNMIFDLPAKLIYMEKNKNFDDHFTVNCSGIDIQLSKDKMKVLIHQVFEGSVAEAVGIQVNAELVSINGKAALSEIDFPGIQKALVQPGKTAKLVVNQNGEEKSVNLALQPLL</sequence>
<dbReference type="InterPro" id="IPR036034">
    <property type="entry name" value="PDZ_sf"/>
</dbReference>
<feature type="chain" id="PRO_5012280684" evidence="1">
    <location>
        <begin position="19"/>
        <end position="388"/>
    </location>
</feature>
<keyword evidence="1" id="KW-0732">Signal</keyword>
<dbReference type="InterPro" id="IPR034122">
    <property type="entry name" value="Retropepsin-like_bacterial"/>
</dbReference>
<dbReference type="SMART" id="SM00228">
    <property type="entry name" value="PDZ"/>
    <property type="match status" value="1"/>
</dbReference>
<dbReference type="GO" id="GO:0008233">
    <property type="term" value="F:peptidase activity"/>
    <property type="evidence" value="ECO:0007669"/>
    <property type="project" value="UniProtKB-KW"/>
</dbReference>
<dbReference type="PROSITE" id="PS50106">
    <property type="entry name" value="PDZ"/>
    <property type="match status" value="1"/>
</dbReference>
<feature type="domain" description="PDZ" evidence="2">
    <location>
        <begin position="286"/>
        <end position="375"/>
    </location>
</feature>
<dbReference type="SUPFAM" id="SSF50156">
    <property type="entry name" value="PDZ domain-like"/>
    <property type="match status" value="1"/>
</dbReference>
<dbReference type="InterPro" id="IPR021109">
    <property type="entry name" value="Peptidase_aspartic_dom_sf"/>
</dbReference>
<reference evidence="3 4" key="1">
    <citation type="submission" date="2017-04" db="EMBL/GenBank/DDBJ databases">
        <authorList>
            <person name="Afonso C.L."/>
            <person name="Miller P.J."/>
            <person name="Scott M.A."/>
            <person name="Spackman E."/>
            <person name="Goraichik I."/>
            <person name="Dimitrov K.M."/>
            <person name="Suarez D.L."/>
            <person name="Swayne D.E."/>
        </authorList>
    </citation>
    <scope>NUCLEOTIDE SEQUENCE [LARGE SCALE GENOMIC DNA]</scope>
    <source>
        <strain evidence="3 4">DSM 26133</strain>
    </source>
</reference>
<evidence type="ECO:0000313" key="3">
    <source>
        <dbReference type="EMBL" id="SMD34826.1"/>
    </source>
</evidence>